<dbReference type="Proteomes" id="UP001518925">
    <property type="component" value="Unassembled WGS sequence"/>
</dbReference>
<keyword evidence="3" id="KW-0804">Transcription</keyword>
<evidence type="ECO:0000313" key="6">
    <source>
        <dbReference type="Proteomes" id="UP001518925"/>
    </source>
</evidence>
<name>A0ABS2DHM1_9BACI</name>
<dbReference type="InterPro" id="IPR036390">
    <property type="entry name" value="WH_DNA-bd_sf"/>
</dbReference>
<dbReference type="PANTHER" id="PTHR42756:SF1">
    <property type="entry name" value="TRANSCRIPTIONAL REPRESSOR OF EMRAB OPERON"/>
    <property type="match status" value="1"/>
</dbReference>
<evidence type="ECO:0000256" key="1">
    <source>
        <dbReference type="ARBA" id="ARBA00023015"/>
    </source>
</evidence>
<accession>A0ABS2DHM1</accession>
<dbReference type="PRINTS" id="PR00598">
    <property type="entry name" value="HTHMARR"/>
</dbReference>
<gene>
    <name evidence="5" type="ORF">JR050_05190</name>
</gene>
<keyword evidence="6" id="KW-1185">Reference proteome</keyword>
<dbReference type="InterPro" id="IPR036388">
    <property type="entry name" value="WH-like_DNA-bd_sf"/>
</dbReference>
<dbReference type="SUPFAM" id="SSF46785">
    <property type="entry name" value="Winged helix' DNA-binding domain"/>
    <property type="match status" value="1"/>
</dbReference>
<evidence type="ECO:0000256" key="3">
    <source>
        <dbReference type="ARBA" id="ARBA00023163"/>
    </source>
</evidence>
<dbReference type="Pfam" id="PF01047">
    <property type="entry name" value="MarR"/>
    <property type="match status" value="1"/>
</dbReference>
<organism evidence="5 6">
    <name type="scientific">Bacillus suaedaesalsae</name>
    <dbReference type="NCBI Taxonomy" id="2810349"/>
    <lineage>
        <taxon>Bacteria</taxon>
        <taxon>Bacillati</taxon>
        <taxon>Bacillota</taxon>
        <taxon>Bacilli</taxon>
        <taxon>Bacillales</taxon>
        <taxon>Bacillaceae</taxon>
        <taxon>Bacillus</taxon>
    </lineage>
</organism>
<dbReference type="SMART" id="SM00347">
    <property type="entry name" value="HTH_MARR"/>
    <property type="match status" value="1"/>
</dbReference>
<evidence type="ECO:0000259" key="4">
    <source>
        <dbReference type="PROSITE" id="PS50995"/>
    </source>
</evidence>
<sequence>MREYFQTITRRFGLLSKTCCSVDGVDVSAVQSHILYEIQKNHNVSIQQLSEILGVDITTFSRQIQTLVKIGLVKKTPYSGDKRITLLGLTDIGDKVAIGIDQQVNQFLEDIFMEMTEIEREDVQRSIRLLAKVMDNPSIRYQSYCSNDSC</sequence>
<protein>
    <submittedName>
        <fullName evidence="5">Winged helix-turn-helix transcriptional regulator</fullName>
    </submittedName>
</protein>
<dbReference type="RefSeq" id="WP_204202445.1">
    <property type="nucleotide sequence ID" value="NZ_JAFELM010000018.1"/>
</dbReference>
<evidence type="ECO:0000256" key="2">
    <source>
        <dbReference type="ARBA" id="ARBA00023125"/>
    </source>
</evidence>
<dbReference type="PANTHER" id="PTHR42756">
    <property type="entry name" value="TRANSCRIPTIONAL REGULATOR, MARR"/>
    <property type="match status" value="1"/>
</dbReference>
<proteinExistence type="predicted"/>
<comment type="caution">
    <text evidence="5">The sequence shown here is derived from an EMBL/GenBank/DDBJ whole genome shotgun (WGS) entry which is preliminary data.</text>
</comment>
<dbReference type="Gene3D" id="1.10.10.10">
    <property type="entry name" value="Winged helix-like DNA-binding domain superfamily/Winged helix DNA-binding domain"/>
    <property type="match status" value="1"/>
</dbReference>
<feature type="domain" description="HTH marR-type" evidence="4">
    <location>
        <begin position="1"/>
        <end position="135"/>
    </location>
</feature>
<reference evidence="5 6" key="1">
    <citation type="submission" date="2021-02" db="EMBL/GenBank/DDBJ databases">
        <title>Bacillus sp. RD4P76, an endophyte from a halophyte.</title>
        <authorList>
            <person name="Sun J.-Q."/>
        </authorList>
    </citation>
    <scope>NUCLEOTIDE SEQUENCE [LARGE SCALE GENOMIC DNA]</scope>
    <source>
        <strain evidence="5 6">RD4P76</strain>
    </source>
</reference>
<keyword evidence="2" id="KW-0238">DNA-binding</keyword>
<keyword evidence="1" id="KW-0805">Transcription regulation</keyword>
<dbReference type="EMBL" id="JAFELM010000018">
    <property type="protein sequence ID" value="MBM6617066.1"/>
    <property type="molecule type" value="Genomic_DNA"/>
</dbReference>
<dbReference type="InterPro" id="IPR000835">
    <property type="entry name" value="HTH_MarR-typ"/>
</dbReference>
<dbReference type="PROSITE" id="PS50995">
    <property type="entry name" value="HTH_MARR_2"/>
    <property type="match status" value="1"/>
</dbReference>
<evidence type="ECO:0000313" key="5">
    <source>
        <dbReference type="EMBL" id="MBM6617066.1"/>
    </source>
</evidence>